<dbReference type="VEuPathDB" id="PlasmoDB:PGABG01_0804800"/>
<evidence type="ECO:0000256" key="1">
    <source>
        <dbReference type="SAM" id="MobiDB-lite"/>
    </source>
</evidence>
<dbReference type="RefSeq" id="XP_018642150.1">
    <property type="nucleotide sequence ID" value="XM_018785183.1"/>
</dbReference>
<feature type="region of interest" description="Disordered" evidence="1">
    <location>
        <begin position="260"/>
        <end position="280"/>
    </location>
</feature>
<reference evidence="2 3" key="1">
    <citation type="journal article" date="2016" name="Nat. Commun.">
        <title>Genomes of cryptic chimpanzee Plasmodium species reveal key evolutionary events leading to human malaria.</title>
        <authorList>
            <person name="Sundararaman S.A."/>
            <person name="Plenderleith L.J."/>
            <person name="Liu W."/>
            <person name="Loy D.E."/>
            <person name="Learn G.H."/>
            <person name="Li Y."/>
            <person name="Shaw K.S."/>
            <person name="Ayouba A."/>
            <person name="Peeters M."/>
            <person name="Speede S."/>
            <person name="Shaw G.M."/>
            <person name="Bushman F.D."/>
            <person name="Brisson D."/>
            <person name="Rayner J.C."/>
            <person name="Sharp P.M."/>
            <person name="Hahn B.H."/>
        </authorList>
    </citation>
    <scope>NUCLEOTIDE SEQUENCE [LARGE SCALE GENOMIC DNA]</scope>
    <source>
        <strain evidence="2 3">SY75</strain>
    </source>
</reference>
<dbReference type="AlphaFoldDB" id="A0A151LNG2"/>
<sequence>MYAYKKNNYNINDKKIIQTFKRSIFNFKVKEQGVDPKKKVSKKIKNDEEGKIKKGAHQRIKSNDNIIVVDRVRKKKEDTYRDKNEYMNEYMNKYMNKYTNKYTNKYMNKYMNKELNGLIKYKTPCVLNAKNNKVMKLLKYPSCMEKKKKDNIKNYKKKKSIINKNNIVNNSIYKYSPLDHKIKRDTYNKHASCKVVDKNDKICSNYFLLNNNISINQKRIGGMDIKKKKIIITKKTHICDNKMDNTMNNYHSKNKNIYNNDNQMKSNNNSNNNNSNNNNNYYYYNSSSNKGVDILSISNCKEKYTTMNKHLCLQNSNFNYKYLKDEKKKIKSIKNNIINDYIYNESHNINNINLKNKLLYKKDVIRRNKSSNSKYPTKKKLICNENKNMDTHKTVNSTCPCKYIKKQNVIKKKDKDHVQKLKNISIDTLSKICVDKNGKYKNTKKNNLFVNNIKNMKLKTKNDNVIKLWIAHKRNELIMPYHEKCITNCYTSKIIKNKEIKNEHSDRNNLANNYFLTIEGRQSGLKCRRKNSQDENGSTNKSIMYLTQDEGNIYPLNKNNNIKKKREKEYEEEFEDEKNKNIFKENHSFEKKLFIYNDKEEFYNNIKNKRRCVSLNNINEAKKYNPLFITNDFRLKMCYSNDFIDYRKIYNSNSNKMMMMKRNSDEFIDDKKKEKKNPKQLSLMDKELFFNTSDNLFLISLDSEIIKSSSFFQDDENKKLYNNNIKRLDTNLETYEMNKSKENCDMSNILYNNVVDGNENPCNAFLFSKNESNGYYSSCVKQSNVNKKLNDDNKRYVHTMPLLNEDETYINNFMKNKKKDICITYQHEDKEKKEKIICCNDIKMCETIINDNKDIDMQLKCRDIKNNPNHDECIYLWASEIHKPKKKTKKKKKKKKKNIYINKNIHKKENEMNIIKTVNEENILFTQYCDKNEYIMPHFNKNKKIILNNTNDNTTDKQLKCNKKNIRLHNNMCRLSNNIRSEKKVIQKNG</sequence>
<dbReference type="GeneID" id="29775803"/>
<dbReference type="EMBL" id="LVLB01000009">
    <property type="protein sequence ID" value="KYO00649.1"/>
    <property type="molecule type" value="Genomic_DNA"/>
</dbReference>
<protein>
    <submittedName>
        <fullName evidence="2">Uncharacterized protein</fullName>
    </submittedName>
</protein>
<feature type="non-terminal residue" evidence="2">
    <location>
        <position position="990"/>
    </location>
</feature>
<evidence type="ECO:0000313" key="2">
    <source>
        <dbReference type="EMBL" id="KYO00649.1"/>
    </source>
</evidence>
<comment type="caution">
    <text evidence="2">The sequence shown here is derived from an EMBL/GenBank/DDBJ whole genome shotgun (WGS) entry which is preliminary data.</text>
</comment>
<gene>
    <name evidence="2" type="ORF">PGSY75_0804700</name>
</gene>
<evidence type="ECO:0000313" key="3">
    <source>
        <dbReference type="Proteomes" id="UP000076004"/>
    </source>
</evidence>
<dbReference type="Proteomes" id="UP000076004">
    <property type="component" value="Unassembled WGS sequence"/>
</dbReference>
<dbReference type="VEuPathDB" id="PlasmoDB:PGSY75_0804700"/>
<proteinExistence type="predicted"/>
<feature type="compositionally biased region" description="Low complexity" evidence="1">
    <location>
        <begin position="266"/>
        <end position="280"/>
    </location>
</feature>
<name>A0A151LNG2_9APIC</name>
<accession>A0A151LNG2</accession>
<dbReference type="KEGG" id="pgab:PGSY75_0804700"/>
<organism evidence="2 3">
    <name type="scientific">Plasmodium gaboni</name>
    <dbReference type="NCBI Taxonomy" id="647221"/>
    <lineage>
        <taxon>Eukaryota</taxon>
        <taxon>Sar</taxon>
        <taxon>Alveolata</taxon>
        <taxon>Apicomplexa</taxon>
        <taxon>Aconoidasida</taxon>
        <taxon>Haemosporida</taxon>
        <taxon>Plasmodiidae</taxon>
        <taxon>Plasmodium</taxon>
        <taxon>Plasmodium (Laverania)</taxon>
    </lineage>
</organism>